<evidence type="ECO:0000313" key="1">
    <source>
        <dbReference type="EMBL" id="RPD52238.1"/>
    </source>
</evidence>
<sequence>MYDSISSCVIPELNPSSSHFHVSVILKGRHRSVRTAAMIDSGATALFISRRFVRKHNVFLHPLPRDIPLYNIDGSKNTAGSITHFVRLQLSMGDYVE</sequence>
<dbReference type="Proteomes" id="UP000313359">
    <property type="component" value="Unassembled WGS sequence"/>
</dbReference>
<evidence type="ECO:0008006" key="3">
    <source>
        <dbReference type="Google" id="ProtNLM"/>
    </source>
</evidence>
<dbReference type="EMBL" id="ML122385">
    <property type="protein sequence ID" value="RPD52238.1"/>
    <property type="molecule type" value="Genomic_DNA"/>
</dbReference>
<dbReference type="AlphaFoldDB" id="A0A5C2RKR0"/>
<gene>
    <name evidence="1" type="ORF">L227DRAFT_515131</name>
</gene>
<protein>
    <recommendedName>
        <fullName evidence="3">Peptidase A2 domain-containing protein</fullName>
    </recommendedName>
</protein>
<keyword evidence="2" id="KW-1185">Reference proteome</keyword>
<organism evidence="1 2">
    <name type="scientific">Lentinus tigrinus ALCF2SS1-6</name>
    <dbReference type="NCBI Taxonomy" id="1328759"/>
    <lineage>
        <taxon>Eukaryota</taxon>
        <taxon>Fungi</taxon>
        <taxon>Dikarya</taxon>
        <taxon>Basidiomycota</taxon>
        <taxon>Agaricomycotina</taxon>
        <taxon>Agaricomycetes</taxon>
        <taxon>Polyporales</taxon>
        <taxon>Polyporaceae</taxon>
        <taxon>Lentinus</taxon>
    </lineage>
</organism>
<feature type="non-terminal residue" evidence="1">
    <location>
        <position position="97"/>
    </location>
</feature>
<evidence type="ECO:0000313" key="2">
    <source>
        <dbReference type="Proteomes" id="UP000313359"/>
    </source>
</evidence>
<dbReference type="OrthoDB" id="2802569at2759"/>
<name>A0A5C2RKR0_9APHY</name>
<reference evidence="1" key="1">
    <citation type="journal article" date="2018" name="Genome Biol. Evol.">
        <title>Genomics and development of Lentinus tigrinus, a white-rot wood-decaying mushroom with dimorphic fruiting bodies.</title>
        <authorList>
            <person name="Wu B."/>
            <person name="Xu Z."/>
            <person name="Knudson A."/>
            <person name="Carlson A."/>
            <person name="Chen N."/>
            <person name="Kovaka S."/>
            <person name="LaButti K."/>
            <person name="Lipzen A."/>
            <person name="Pennachio C."/>
            <person name="Riley R."/>
            <person name="Schakwitz W."/>
            <person name="Umezawa K."/>
            <person name="Ohm R.A."/>
            <person name="Grigoriev I.V."/>
            <person name="Nagy L.G."/>
            <person name="Gibbons J."/>
            <person name="Hibbett D."/>
        </authorList>
    </citation>
    <scope>NUCLEOTIDE SEQUENCE [LARGE SCALE GENOMIC DNA]</scope>
    <source>
        <strain evidence="1">ALCF2SS1-6</strain>
    </source>
</reference>
<proteinExistence type="predicted"/>
<dbReference type="CDD" id="cd00303">
    <property type="entry name" value="retropepsin_like"/>
    <property type="match status" value="1"/>
</dbReference>
<dbReference type="InterPro" id="IPR021109">
    <property type="entry name" value="Peptidase_aspartic_dom_sf"/>
</dbReference>
<accession>A0A5C2RKR0</accession>
<dbReference type="Gene3D" id="2.40.70.10">
    <property type="entry name" value="Acid Proteases"/>
    <property type="match status" value="1"/>
</dbReference>